<protein>
    <submittedName>
        <fullName evidence="2">Uncharacterized protein</fullName>
    </submittedName>
</protein>
<dbReference type="KEGG" id="tpx:Turpa_2909"/>
<organism evidence="2 3">
    <name type="scientific">Turneriella parva (strain ATCC BAA-1111 / DSM 21527 / NCTC 11395 / H)</name>
    <name type="common">Leptospira parva</name>
    <dbReference type="NCBI Taxonomy" id="869212"/>
    <lineage>
        <taxon>Bacteria</taxon>
        <taxon>Pseudomonadati</taxon>
        <taxon>Spirochaetota</taxon>
        <taxon>Spirochaetia</taxon>
        <taxon>Leptospirales</taxon>
        <taxon>Leptospiraceae</taxon>
        <taxon>Turneriella</taxon>
    </lineage>
</organism>
<evidence type="ECO:0000256" key="1">
    <source>
        <dbReference type="SAM" id="Phobius"/>
    </source>
</evidence>
<keyword evidence="1" id="KW-1133">Transmembrane helix</keyword>
<sequence length="115" mass="13076">MKKYKYPDAVHRAVGDEYTRRAPESLRLKIHELMRIPLMQPWKFAAAVVLLLATPLSFYLFGRTLVYSEAMLLVLNISSGVAVFFVIFAGVAHHFSDAKNKADLIDRINALRARI</sequence>
<feature type="transmembrane region" description="Helical" evidence="1">
    <location>
        <begin position="44"/>
        <end position="61"/>
    </location>
</feature>
<feature type="transmembrane region" description="Helical" evidence="1">
    <location>
        <begin position="73"/>
        <end position="92"/>
    </location>
</feature>
<reference evidence="2 3" key="1">
    <citation type="submission" date="2012-06" db="EMBL/GenBank/DDBJ databases">
        <title>The complete chromosome of genome of Turneriella parva DSM 21527.</title>
        <authorList>
            <consortium name="US DOE Joint Genome Institute (JGI-PGF)"/>
            <person name="Lucas S."/>
            <person name="Han J."/>
            <person name="Lapidus A."/>
            <person name="Bruce D."/>
            <person name="Goodwin L."/>
            <person name="Pitluck S."/>
            <person name="Peters L."/>
            <person name="Kyrpides N."/>
            <person name="Mavromatis K."/>
            <person name="Ivanova N."/>
            <person name="Mikhailova N."/>
            <person name="Chertkov O."/>
            <person name="Detter J.C."/>
            <person name="Tapia R."/>
            <person name="Han C."/>
            <person name="Land M."/>
            <person name="Hauser L."/>
            <person name="Markowitz V."/>
            <person name="Cheng J.-F."/>
            <person name="Hugenholtz P."/>
            <person name="Woyke T."/>
            <person name="Wu D."/>
            <person name="Gronow S."/>
            <person name="Wellnitz S."/>
            <person name="Brambilla E."/>
            <person name="Klenk H.-P."/>
            <person name="Eisen J.A."/>
        </authorList>
    </citation>
    <scope>NUCLEOTIDE SEQUENCE [LARGE SCALE GENOMIC DNA]</scope>
    <source>
        <strain evidence="3">ATCC BAA-1111 / DSM 21527 / NCTC 11395 / H</strain>
    </source>
</reference>
<keyword evidence="3" id="KW-1185">Reference proteome</keyword>
<name>I4B8E1_TURPD</name>
<keyword evidence="1" id="KW-0812">Transmembrane</keyword>
<proteinExistence type="predicted"/>
<evidence type="ECO:0000313" key="2">
    <source>
        <dbReference type="EMBL" id="AFM13548.1"/>
    </source>
</evidence>
<keyword evidence="1" id="KW-0472">Membrane</keyword>
<dbReference type="STRING" id="869212.Turpa_2909"/>
<dbReference type="Proteomes" id="UP000006048">
    <property type="component" value="Chromosome"/>
</dbReference>
<gene>
    <name evidence="2" type="ordered locus">Turpa_2909</name>
</gene>
<dbReference type="EMBL" id="CP002959">
    <property type="protein sequence ID" value="AFM13548.1"/>
    <property type="molecule type" value="Genomic_DNA"/>
</dbReference>
<dbReference type="RefSeq" id="WP_014804050.1">
    <property type="nucleotide sequence ID" value="NC_018020.1"/>
</dbReference>
<dbReference type="HOGENOM" id="CLU_2107958_0_0_12"/>
<dbReference type="AlphaFoldDB" id="I4B8E1"/>
<evidence type="ECO:0000313" key="3">
    <source>
        <dbReference type="Proteomes" id="UP000006048"/>
    </source>
</evidence>
<accession>I4B8E1</accession>